<evidence type="ECO:0000313" key="13">
    <source>
        <dbReference type="Proteomes" id="UP000431264"/>
    </source>
</evidence>
<feature type="transmembrane region" description="Helical" evidence="10">
    <location>
        <begin position="92"/>
        <end position="113"/>
    </location>
</feature>
<accession>A0A6I4ISE9</accession>
<dbReference type="EMBL" id="WQLW01000004">
    <property type="protein sequence ID" value="MVO08897.1"/>
    <property type="molecule type" value="Genomic_DNA"/>
</dbReference>
<keyword evidence="4" id="KW-1003">Cell membrane</keyword>
<dbReference type="PROSITE" id="PS52015">
    <property type="entry name" value="TONB_CTD"/>
    <property type="match status" value="1"/>
</dbReference>
<evidence type="ECO:0000256" key="9">
    <source>
        <dbReference type="ARBA" id="ARBA00023136"/>
    </source>
</evidence>
<dbReference type="CDD" id="cd07341">
    <property type="entry name" value="M56_BlaR1_MecR1_like"/>
    <property type="match status" value="1"/>
</dbReference>
<keyword evidence="5" id="KW-0997">Cell inner membrane</keyword>
<feature type="transmembrane region" description="Helical" evidence="10">
    <location>
        <begin position="261"/>
        <end position="279"/>
    </location>
</feature>
<comment type="subcellular location">
    <subcellularLocation>
        <location evidence="1">Cell inner membrane</location>
        <topology evidence="1">Single-pass membrane protein</topology>
        <orientation evidence="1">Periplasmic side</orientation>
    </subcellularLocation>
</comment>
<dbReference type="PANTHER" id="PTHR33446">
    <property type="entry name" value="PROTEIN TONB-RELATED"/>
    <property type="match status" value="1"/>
</dbReference>
<reference evidence="13" key="1">
    <citation type="submission" date="2019-05" db="EMBL/GenBank/DDBJ databases">
        <title>Flavobacterium profundi sp. nov., isolated from a deep-sea seamount.</title>
        <authorList>
            <person name="Zhang D.-C."/>
        </authorList>
    </citation>
    <scope>NUCLEOTIDE SEQUENCE [LARGE SCALE GENOMIC DNA]</scope>
    <source>
        <strain evidence="13">TP390</strain>
    </source>
</reference>
<dbReference type="Pfam" id="PF03544">
    <property type="entry name" value="TonB_C"/>
    <property type="match status" value="1"/>
</dbReference>
<organism evidence="12 13">
    <name type="scientific">Flavobacterium profundi</name>
    <dbReference type="NCBI Taxonomy" id="1774945"/>
    <lineage>
        <taxon>Bacteria</taxon>
        <taxon>Pseudomonadati</taxon>
        <taxon>Bacteroidota</taxon>
        <taxon>Flavobacteriia</taxon>
        <taxon>Flavobacteriales</taxon>
        <taxon>Flavobacteriaceae</taxon>
        <taxon>Flavobacterium</taxon>
    </lineage>
</organism>
<dbReference type="InterPro" id="IPR037682">
    <property type="entry name" value="TonB_C"/>
</dbReference>
<evidence type="ECO:0000256" key="3">
    <source>
        <dbReference type="ARBA" id="ARBA00022448"/>
    </source>
</evidence>
<dbReference type="Pfam" id="PF05569">
    <property type="entry name" value="Peptidase_M56"/>
    <property type="match status" value="1"/>
</dbReference>
<keyword evidence="7" id="KW-0653">Protein transport</keyword>
<evidence type="ECO:0000256" key="2">
    <source>
        <dbReference type="ARBA" id="ARBA00006555"/>
    </source>
</evidence>
<dbReference type="InterPro" id="IPR006260">
    <property type="entry name" value="TonB/TolA_C"/>
</dbReference>
<keyword evidence="13" id="KW-1185">Reference proteome</keyword>
<evidence type="ECO:0000256" key="1">
    <source>
        <dbReference type="ARBA" id="ARBA00004383"/>
    </source>
</evidence>
<dbReference type="NCBIfam" id="TIGR01352">
    <property type="entry name" value="tonB_Cterm"/>
    <property type="match status" value="1"/>
</dbReference>
<dbReference type="GO" id="GO:0098797">
    <property type="term" value="C:plasma membrane protein complex"/>
    <property type="evidence" value="ECO:0007669"/>
    <property type="project" value="TreeGrafter"/>
</dbReference>
<feature type="domain" description="TonB C-terminal" evidence="11">
    <location>
        <begin position="341"/>
        <end position="432"/>
    </location>
</feature>
<dbReference type="SUPFAM" id="SSF74653">
    <property type="entry name" value="TolA/TonB C-terminal domain"/>
    <property type="match status" value="1"/>
</dbReference>
<gene>
    <name evidence="12" type="ORF">GOQ30_06935</name>
</gene>
<evidence type="ECO:0000256" key="10">
    <source>
        <dbReference type="SAM" id="Phobius"/>
    </source>
</evidence>
<dbReference type="GO" id="GO:0055085">
    <property type="term" value="P:transmembrane transport"/>
    <property type="evidence" value="ECO:0007669"/>
    <property type="project" value="InterPro"/>
</dbReference>
<dbReference type="Proteomes" id="UP000431264">
    <property type="component" value="Unassembled WGS sequence"/>
</dbReference>
<feature type="transmembrane region" description="Helical" evidence="10">
    <location>
        <begin position="6"/>
        <end position="25"/>
    </location>
</feature>
<dbReference type="PANTHER" id="PTHR33446:SF2">
    <property type="entry name" value="PROTEIN TONB"/>
    <property type="match status" value="1"/>
</dbReference>
<evidence type="ECO:0000256" key="5">
    <source>
        <dbReference type="ARBA" id="ARBA00022519"/>
    </source>
</evidence>
<name>A0A6I4ISE9_9FLAO</name>
<dbReference type="GO" id="GO:0015031">
    <property type="term" value="P:protein transport"/>
    <property type="evidence" value="ECO:0007669"/>
    <property type="project" value="UniProtKB-KW"/>
</dbReference>
<proteinExistence type="inferred from homology"/>
<evidence type="ECO:0000256" key="6">
    <source>
        <dbReference type="ARBA" id="ARBA00022692"/>
    </source>
</evidence>
<dbReference type="Gene3D" id="3.30.1150.10">
    <property type="match status" value="1"/>
</dbReference>
<dbReference type="InterPro" id="IPR051045">
    <property type="entry name" value="TonB-dependent_transducer"/>
</dbReference>
<dbReference type="GO" id="GO:0031992">
    <property type="term" value="F:energy transducer activity"/>
    <property type="evidence" value="ECO:0007669"/>
    <property type="project" value="TreeGrafter"/>
</dbReference>
<comment type="caution">
    <text evidence="12">The sequence shown here is derived from an EMBL/GenBank/DDBJ whole genome shotgun (WGS) entry which is preliminary data.</text>
</comment>
<dbReference type="InterPro" id="IPR008756">
    <property type="entry name" value="Peptidase_M56"/>
</dbReference>
<evidence type="ECO:0000256" key="7">
    <source>
        <dbReference type="ARBA" id="ARBA00022927"/>
    </source>
</evidence>
<protein>
    <submittedName>
        <fullName evidence="12">TonB family protein</fullName>
    </submittedName>
</protein>
<evidence type="ECO:0000256" key="4">
    <source>
        <dbReference type="ARBA" id="ARBA00022475"/>
    </source>
</evidence>
<evidence type="ECO:0000259" key="11">
    <source>
        <dbReference type="PROSITE" id="PS52015"/>
    </source>
</evidence>
<comment type="similarity">
    <text evidence="2">Belongs to the TonB family.</text>
</comment>
<dbReference type="OrthoDB" id="1522859at2"/>
<keyword evidence="9 10" id="KW-0472">Membrane</keyword>
<feature type="transmembrane region" description="Helical" evidence="10">
    <location>
        <begin position="37"/>
        <end position="55"/>
    </location>
</feature>
<dbReference type="AlphaFoldDB" id="A0A6I4ISE9"/>
<evidence type="ECO:0000256" key="8">
    <source>
        <dbReference type="ARBA" id="ARBA00022989"/>
    </source>
</evidence>
<keyword evidence="6 10" id="KW-0812">Transmembrane</keyword>
<sequence length="432" mass="50765">MNSFITYSFQVVIIQFLFLSFYYLLLRKETFFMLNRFYLLGSVLFSFVVPLVPIYDSKDRLVEIQLNEIIVSNFKRNVIDNFMENEFKTSQIFFTIYLLGILVFMSLFLMKIFKIWRIKKGSKKIIFNSTKIYLVEHSSLAFTFLNSIFIGNHNHEFEVIVKHELIHRIKKHSFDLLLLEIIKVLYWFNPLVIVFQNRLIEVHEFEADALAVQQDKVRYFESLLTQVFKVQNWSFTNSFFNQSLIKKRIFMLQKSQSSKEALYKYGLIIPMMIFSIMFFSRCVDADESTVKKSEESSFINDEVSSLQKNDAKVPSVSFESVDETPRFVNCENIDKDENSKCFNDQMNLHIMKNFTYPDLALEKNIEGTVVVQFIIDKEGNVINVEARGPENGALLEKEAIRLMLILPKFIPAKLKGERVNVKYGLPITFKLK</sequence>
<evidence type="ECO:0000313" key="12">
    <source>
        <dbReference type="EMBL" id="MVO08897.1"/>
    </source>
</evidence>
<keyword evidence="3" id="KW-0813">Transport</keyword>
<keyword evidence="8 10" id="KW-1133">Transmembrane helix</keyword>